<evidence type="ECO:0000313" key="4">
    <source>
        <dbReference type="Proteomes" id="UP000219689"/>
    </source>
</evidence>
<dbReference type="Proteomes" id="UP000219689">
    <property type="component" value="Unassembled WGS sequence"/>
</dbReference>
<accession>A0A2A5QP56</accession>
<dbReference type="PANTHER" id="PTHR43196">
    <property type="entry name" value="SULFATE ADENYLYLTRANSFERASE SUBUNIT 2"/>
    <property type="match status" value="1"/>
</dbReference>
<gene>
    <name evidence="3" type="ORF">CP557_21545</name>
</gene>
<dbReference type="EMBL" id="NXNI01000003">
    <property type="protein sequence ID" value="PCR88622.1"/>
    <property type="molecule type" value="Genomic_DNA"/>
</dbReference>
<dbReference type="PANTHER" id="PTHR43196:SF2">
    <property type="entry name" value="PHOSPHOADENOSINE PHOSPHOSULFATE REDUCTASE"/>
    <property type="match status" value="1"/>
</dbReference>
<evidence type="ECO:0000313" key="3">
    <source>
        <dbReference type="EMBL" id="PCR88622.1"/>
    </source>
</evidence>
<proteinExistence type="predicted"/>
<feature type="region of interest" description="Disordered" evidence="1">
    <location>
        <begin position="23"/>
        <end position="70"/>
    </location>
</feature>
<comment type="caution">
    <text evidence="3">The sequence shown here is derived from an EMBL/GenBank/DDBJ whole genome shotgun (WGS) entry which is preliminary data.</text>
</comment>
<evidence type="ECO:0000256" key="1">
    <source>
        <dbReference type="SAM" id="MobiDB-lite"/>
    </source>
</evidence>
<protein>
    <recommendedName>
        <fullName evidence="2">Phosphoadenosine phosphosulphate reductase domain-containing protein</fullName>
    </recommendedName>
</protein>
<dbReference type="Pfam" id="PF01507">
    <property type="entry name" value="PAPS_reduct"/>
    <property type="match status" value="1"/>
</dbReference>
<dbReference type="Gene3D" id="3.40.50.620">
    <property type="entry name" value="HUPs"/>
    <property type="match status" value="1"/>
</dbReference>
<dbReference type="InterPro" id="IPR002500">
    <property type="entry name" value="PAPS_reduct_dom"/>
</dbReference>
<dbReference type="GO" id="GO:0003824">
    <property type="term" value="F:catalytic activity"/>
    <property type="evidence" value="ECO:0007669"/>
    <property type="project" value="InterPro"/>
</dbReference>
<evidence type="ECO:0000259" key="2">
    <source>
        <dbReference type="Pfam" id="PF01507"/>
    </source>
</evidence>
<dbReference type="SUPFAM" id="SSF52402">
    <property type="entry name" value="Adenine nucleotide alpha hydrolases-like"/>
    <property type="match status" value="1"/>
</dbReference>
<feature type="domain" description="Phosphoadenosine phosphosulphate reductase" evidence="2">
    <location>
        <begin position="84"/>
        <end position="246"/>
    </location>
</feature>
<keyword evidence="4" id="KW-1185">Reference proteome</keyword>
<dbReference type="InterPro" id="IPR050128">
    <property type="entry name" value="Sulfate_adenylyltrnsfr_sub2"/>
</dbReference>
<organism evidence="3 4">
    <name type="scientific">Natrinema ejinorense</name>
    <dbReference type="NCBI Taxonomy" id="373386"/>
    <lineage>
        <taxon>Archaea</taxon>
        <taxon>Methanobacteriati</taxon>
        <taxon>Methanobacteriota</taxon>
        <taxon>Stenosarchaea group</taxon>
        <taxon>Halobacteria</taxon>
        <taxon>Halobacteriales</taxon>
        <taxon>Natrialbaceae</taxon>
        <taxon>Natrinema</taxon>
    </lineage>
</organism>
<dbReference type="AlphaFoldDB" id="A0A2A5QP56"/>
<reference evidence="3 4" key="1">
    <citation type="submission" date="2017-09" db="EMBL/GenBank/DDBJ databases">
        <title>Genome sequences of Natrinema ejinorence JCM 13890T.</title>
        <authorList>
            <person name="Roh S.W."/>
            <person name="Kim Y.B."/>
            <person name="Kim J.Y."/>
        </authorList>
    </citation>
    <scope>NUCLEOTIDE SEQUENCE [LARGE SCALE GENOMIC DNA]</scope>
    <source>
        <strain evidence="3 4">JCM 13890</strain>
    </source>
</reference>
<name>A0A2A5QP56_9EURY</name>
<sequence length="431" mass="47599">MVGVTCDPSDCFRCPCGRTAPCADAGDTEPATPVPGSGPSEPSLGDRTDDAPESWGSLEADTPETNDPDEILHDAQSRDWDQAFALVSGGYDSVAAAYYTYHNAPFALDGIIHIDTSIGLRETTEYVEAFADDLGLELHVADVRRDEDEYATRIETYGFPGANETAHKWEWVNNKDKPLQTLLQQFDGTTLLISGATREESEARYEKVNADGLEIKDGHLYASPLAAWTPSDVRDYIDDQGIPRSAVVDELSHSGDCLCGAYADRWLELDVIHDEWPYMWAYIQSLEARVIDSARNGNMKKESYEDYVLWGHGSTTERELDQRLGNREMTLCQACEPAAPGIGSGDAFQTVTEAALQLDESEVPDSETAFRDAFDLTQAIPDSSDEHPLDVLRRGYDALDEVADRLGYEDHQELVEDRALEPARADGGERK</sequence>
<dbReference type="InterPro" id="IPR014729">
    <property type="entry name" value="Rossmann-like_a/b/a_fold"/>
</dbReference>